<dbReference type="Proteomes" id="UP000656319">
    <property type="component" value="Unassembled WGS sequence"/>
</dbReference>
<accession>A0ABN7HTW6</accession>
<reference evidence="2 3" key="1">
    <citation type="submission" date="2020-10" db="EMBL/GenBank/DDBJ databases">
        <authorList>
            <person name="Peeters C."/>
        </authorList>
    </citation>
    <scope>NUCLEOTIDE SEQUENCE [LARGE SCALE GENOMIC DNA]</scope>
    <source>
        <strain evidence="2 3">LMG 27952</strain>
    </source>
</reference>
<feature type="transmembrane region" description="Helical" evidence="1">
    <location>
        <begin position="45"/>
        <end position="60"/>
    </location>
</feature>
<evidence type="ECO:0000256" key="1">
    <source>
        <dbReference type="SAM" id="Phobius"/>
    </source>
</evidence>
<keyword evidence="1" id="KW-1133">Transmembrane helix</keyword>
<keyword evidence="1" id="KW-0472">Membrane</keyword>
<feature type="transmembrane region" description="Helical" evidence="1">
    <location>
        <begin position="6"/>
        <end position="24"/>
    </location>
</feature>
<sequence length="112" mass="12300">MRVVDLTDWLVILGIALTAILFFCKRGGRKGSLTDRARHLHGTRLLLQGAFALWAALLMLDRSFVLPLSVPFGIAMNPHTILATALALGGVGAIWSFRASRLLKPRRLFSTC</sequence>
<comment type="caution">
    <text evidence="2">The sequence shown here is derived from an EMBL/GenBank/DDBJ whole genome shotgun (WGS) entry which is preliminary data.</text>
</comment>
<evidence type="ECO:0000313" key="2">
    <source>
        <dbReference type="EMBL" id="CAD6535310.1"/>
    </source>
</evidence>
<keyword evidence="1" id="KW-0812">Transmembrane</keyword>
<proteinExistence type="predicted"/>
<keyword evidence="3" id="KW-1185">Reference proteome</keyword>
<evidence type="ECO:0000313" key="3">
    <source>
        <dbReference type="Proteomes" id="UP000656319"/>
    </source>
</evidence>
<feature type="transmembrane region" description="Helical" evidence="1">
    <location>
        <begin position="80"/>
        <end position="97"/>
    </location>
</feature>
<protein>
    <submittedName>
        <fullName evidence="2">Uncharacterized protein</fullName>
    </submittedName>
</protein>
<organism evidence="2 3">
    <name type="scientific">Paraburkholderia hiiakae</name>
    <dbReference type="NCBI Taxonomy" id="1081782"/>
    <lineage>
        <taxon>Bacteria</taxon>
        <taxon>Pseudomonadati</taxon>
        <taxon>Pseudomonadota</taxon>
        <taxon>Betaproteobacteria</taxon>
        <taxon>Burkholderiales</taxon>
        <taxon>Burkholderiaceae</taxon>
        <taxon>Paraburkholderia</taxon>
    </lineage>
</organism>
<name>A0ABN7HTW6_9BURK</name>
<gene>
    <name evidence="2" type="ORF">LMG27952_03008</name>
</gene>
<dbReference type="EMBL" id="CAJHCQ010000007">
    <property type="protein sequence ID" value="CAD6535310.1"/>
    <property type="molecule type" value="Genomic_DNA"/>
</dbReference>